<dbReference type="Gene3D" id="3.30.160.60">
    <property type="entry name" value="Classic Zinc Finger"/>
    <property type="match status" value="3"/>
</dbReference>
<dbReference type="Pfam" id="PF23561">
    <property type="entry name" value="zf-C2H2_15"/>
    <property type="match status" value="1"/>
</dbReference>
<dbReference type="GO" id="GO:0008270">
    <property type="term" value="F:zinc ion binding"/>
    <property type="evidence" value="ECO:0007669"/>
    <property type="project" value="UniProtKB-KW"/>
</dbReference>
<feature type="region of interest" description="Disordered" evidence="10">
    <location>
        <begin position="124"/>
        <end position="158"/>
    </location>
</feature>
<feature type="compositionally biased region" description="Low complexity" evidence="10">
    <location>
        <begin position="291"/>
        <end position="300"/>
    </location>
</feature>
<evidence type="ECO:0000256" key="1">
    <source>
        <dbReference type="ARBA" id="ARBA00004123"/>
    </source>
</evidence>
<dbReference type="PROSITE" id="PS00028">
    <property type="entry name" value="ZINC_FINGER_C2H2_1"/>
    <property type="match status" value="2"/>
</dbReference>
<dbReference type="GO" id="GO:0000981">
    <property type="term" value="F:DNA-binding transcription factor activity, RNA polymerase II-specific"/>
    <property type="evidence" value="ECO:0007669"/>
    <property type="project" value="TreeGrafter"/>
</dbReference>
<dbReference type="PANTHER" id="PTHR45718">
    <property type="entry name" value="TRANSCRIPTIONAL ACTIVATOR CUBITUS INTERRUPTUS"/>
    <property type="match status" value="1"/>
</dbReference>
<evidence type="ECO:0000256" key="7">
    <source>
        <dbReference type="ARBA" id="ARBA00023125"/>
    </source>
</evidence>
<keyword evidence="8" id="KW-0539">Nucleus</keyword>
<proteinExistence type="inferred from homology"/>
<dbReference type="PANTHER" id="PTHR45718:SF8">
    <property type="entry name" value="GLIS FAMILY ZINC FINGER 2"/>
    <property type="match status" value="1"/>
</dbReference>
<accession>A0A316W3E9</accession>
<name>A0A316W3E9_9BASI</name>
<gene>
    <name evidence="12" type="ORF">IE81DRAFT_322283</name>
</gene>
<dbReference type="FunFam" id="3.30.160.60:FF:000201">
    <property type="entry name" value="C2H2 finger domain protein (Gli3)"/>
    <property type="match status" value="1"/>
</dbReference>
<feature type="region of interest" description="Disordered" evidence="10">
    <location>
        <begin position="383"/>
        <end position="445"/>
    </location>
</feature>
<dbReference type="AlphaFoldDB" id="A0A316W3E9"/>
<evidence type="ECO:0000313" key="12">
    <source>
        <dbReference type="EMBL" id="PWN43628.1"/>
    </source>
</evidence>
<feature type="compositionally biased region" description="Polar residues" evidence="10">
    <location>
        <begin position="33"/>
        <end position="46"/>
    </location>
</feature>
<evidence type="ECO:0000256" key="5">
    <source>
        <dbReference type="ARBA" id="ARBA00022771"/>
    </source>
</evidence>
<dbReference type="SUPFAM" id="SSF57667">
    <property type="entry name" value="beta-beta-alpha zinc fingers"/>
    <property type="match status" value="2"/>
</dbReference>
<protein>
    <recommendedName>
        <fullName evidence="11">C2H2-type domain-containing protein</fullName>
    </recommendedName>
</protein>
<dbReference type="InterPro" id="IPR056436">
    <property type="entry name" value="Znf-C2H2_ZIC1-5/GLI1-3-like"/>
</dbReference>
<dbReference type="STRING" id="1522189.A0A316W3E9"/>
<dbReference type="GO" id="GO:0005634">
    <property type="term" value="C:nucleus"/>
    <property type="evidence" value="ECO:0007669"/>
    <property type="project" value="UniProtKB-SubCell"/>
</dbReference>
<evidence type="ECO:0000256" key="4">
    <source>
        <dbReference type="ARBA" id="ARBA00022737"/>
    </source>
</evidence>
<evidence type="ECO:0000259" key="11">
    <source>
        <dbReference type="PROSITE" id="PS50157"/>
    </source>
</evidence>
<evidence type="ECO:0000256" key="6">
    <source>
        <dbReference type="ARBA" id="ARBA00022833"/>
    </source>
</evidence>
<feature type="compositionally biased region" description="Low complexity" evidence="10">
    <location>
        <begin position="69"/>
        <end position="86"/>
    </location>
</feature>
<feature type="domain" description="C2H2-type" evidence="11">
    <location>
        <begin position="191"/>
        <end position="223"/>
    </location>
</feature>
<sequence length="516" mass="55842">MPRLTKVQREVRDARREAQEAARDATADVIGASSRSKPTINSLSNNTKTQTKTKTTGGGQASPTRDAVDAPSSDAVSGAPGAAAPPMEIYSDVSTSEDEEHDRRCRDHGVVAGVHGGSTIEAKASAQGMNASRQRHSSTSDGEEDEDGRGGAQDEGEAKCNWQGCGETFHSLVPFVEHIHNTHIGINKNKYACEWIGCGRRGKAQTSRFALISHIRSHTGEKPFVCPSLECDKSFTRSDALHKHMRVHHDMVPQTGRAAKLAETRAANASVSGLVKQEEDPDESAGGAGAGVEETGQEAAPAADEWSDSDGIPETYESRWLAPSSSSTGLTDEDLGIKRRKVDPTTQPGDADFLVFEEEIWEADMDPTLTTARREWIKRARERWEGERAQGSSSRRKKSVPSLGPAAGDTLDLNEDGKRAGRRSSSKSAPPTADNGDTSASGSTIEASAYSRRRYLVEKAKLRIARQHNAQLNKVATELGEEFRQTREDRDNALKAALIREMGHDVLALWTPPNSP</sequence>
<evidence type="ECO:0000256" key="2">
    <source>
        <dbReference type="ARBA" id="ARBA00010831"/>
    </source>
</evidence>
<evidence type="ECO:0000313" key="13">
    <source>
        <dbReference type="Proteomes" id="UP000245783"/>
    </source>
</evidence>
<feature type="region of interest" description="Disordered" evidence="10">
    <location>
        <begin position="1"/>
        <end position="87"/>
    </location>
</feature>
<keyword evidence="3" id="KW-0479">Metal-binding</keyword>
<dbReference type="OrthoDB" id="3437960at2759"/>
<feature type="domain" description="C2H2-type" evidence="11">
    <location>
        <begin position="224"/>
        <end position="253"/>
    </location>
</feature>
<feature type="compositionally biased region" description="Polar residues" evidence="10">
    <location>
        <begin position="127"/>
        <end position="140"/>
    </location>
</feature>
<dbReference type="Proteomes" id="UP000245783">
    <property type="component" value="Unassembled WGS sequence"/>
</dbReference>
<comment type="subcellular location">
    <subcellularLocation>
        <location evidence="1">Nucleus</location>
    </subcellularLocation>
</comment>
<keyword evidence="13" id="KW-1185">Reference proteome</keyword>
<organism evidence="12 13">
    <name type="scientific">Ceraceosorus guamensis</name>
    <dbReference type="NCBI Taxonomy" id="1522189"/>
    <lineage>
        <taxon>Eukaryota</taxon>
        <taxon>Fungi</taxon>
        <taxon>Dikarya</taxon>
        <taxon>Basidiomycota</taxon>
        <taxon>Ustilaginomycotina</taxon>
        <taxon>Exobasidiomycetes</taxon>
        <taxon>Ceraceosorales</taxon>
        <taxon>Ceraceosoraceae</taxon>
        <taxon>Ceraceosorus</taxon>
    </lineage>
</organism>
<evidence type="ECO:0000256" key="9">
    <source>
        <dbReference type="PROSITE-ProRule" id="PRU00042"/>
    </source>
</evidence>
<feature type="compositionally biased region" description="Basic and acidic residues" evidence="10">
    <location>
        <begin position="7"/>
        <end position="26"/>
    </location>
</feature>
<dbReference type="InParanoid" id="A0A316W3E9"/>
<comment type="similarity">
    <text evidence="2">Belongs to the GLI C2H2-type zinc-finger protein family.</text>
</comment>
<dbReference type="PROSITE" id="PS50157">
    <property type="entry name" value="ZINC_FINGER_C2H2_2"/>
    <property type="match status" value="2"/>
</dbReference>
<dbReference type="EMBL" id="KZ819368">
    <property type="protein sequence ID" value="PWN43628.1"/>
    <property type="molecule type" value="Genomic_DNA"/>
</dbReference>
<dbReference type="RefSeq" id="XP_025370788.1">
    <property type="nucleotide sequence ID" value="XM_025513585.1"/>
</dbReference>
<keyword evidence="7" id="KW-0238">DNA-binding</keyword>
<dbReference type="GeneID" id="37035455"/>
<keyword evidence="4" id="KW-0677">Repeat</keyword>
<dbReference type="InterPro" id="IPR043359">
    <property type="entry name" value="GLI-like"/>
</dbReference>
<dbReference type="GO" id="GO:0000978">
    <property type="term" value="F:RNA polymerase II cis-regulatory region sequence-specific DNA binding"/>
    <property type="evidence" value="ECO:0007669"/>
    <property type="project" value="TreeGrafter"/>
</dbReference>
<keyword evidence="6" id="KW-0862">Zinc</keyword>
<reference evidence="12 13" key="1">
    <citation type="journal article" date="2018" name="Mol. Biol. Evol.">
        <title>Broad Genomic Sampling Reveals a Smut Pathogenic Ancestry of the Fungal Clade Ustilaginomycotina.</title>
        <authorList>
            <person name="Kijpornyongpan T."/>
            <person name="Mondo S.J."/>
            <person name="Barry K."/>
            <person name="Sandor L."/>
            <person name="Lee J."/>
            <person name="Lipzen A."/>
            <person name="Pangilinan J."/>
            <person name="LaButti K."/>
            <person name="Hainaut M."/>
            <person name="Henrissat B."/>
            <person name="Grigoriev I.V."/>
            <person name="Spatafora J.W."/>
            <person name="Aime M.C."/>
        </authorList>
    </citation>
    <scope>NUCLEOTIDE SEQUENCE [LARGE SCALE GENOMIC DNA]</scope>
    <source>
        <strain evidence="12 13">MCA 4658</strain>
    </source>
</reference>
<dbReference type="InterPro" id="IPR013087">
    <property type="entry name" value="Znf_C2H2_type"/>
</dbReference>
<dbReference type="SMART" id="SM00355">
    <property type="entry name" value="ZnF_C2H2"/>
    <property type="match status" value="3"/>
</dbReference>
<keyword evidence="5 9" id="KW-0863">Zinc-finger</keyword>
<evidence type="ECO:0000256" key="3">
    <source>
        <dbReference type="ARBA" id="ARBA00022723"/>
    </source>
</evidence>
<feature type="compositionally biased region" description="Polar residues" evidence="10">
    <location>
        <begin position="435"/>
        <end position="445"/>
    </location>
</feature>
<evidence type="ECO:0000256" key="10">
    <source>
        <dbReference type="SAM" id="MobiDB-lite"/>
    </source>
</evidence>
<dbReference type="InterPro" id="IPR036236">
    <property type="entry name" value="Znf_C2H2_sf"/>
</dbReference>
<evidence type="ECO:0000256" key="8">
    <source>
        <dbReference type="ARBA" id="ARBA00023242"/>
    </source>
</evidence>
<feature type="region of interest" description="Disordered" evidence="10">
    <location>
        <begin position="269"/>
        <end position="332"/>
    </location>
</feature>
<dbReference type="Pfam" id="PF00096">
    <property type="entry name" value="zf-C2H2"/>
    <property type="match status" value="1"/>
</dbReference>